<organism evidence="2 3">
    <name type="scientific">Psilocybe cf. subviscida</name>
    <dbReference type="NCBI Taxonomy" id="2480587"/>
    <lineage>
        <taxon>Eukaryota</taxon>
        <taxon>Fungi</taxon>
        <taxon>Dikarya</taxon>
        <taxon>Basidiomycota</taxon>
        <taxon>Agaricomycotina</taxon>
        <taxon>Agaricomycetes</taxon>
        <taxon>Agaricomycetidae</taxon>
        <taxon>Agaricales</taxon>
        <taxon>Agaricineae</taxon>
        <taxon>Strophariaceae</taxon>
        <taxon>Psilocybe</taxon>
    </lineage>
</organism>
<dbReference type="AlphaFoldDB" id="A0A8H5BLZ1"/>
<sequence>MDESALNLSTLQQHLSIVKRSQQQTLSAAAPGDKPPTQPRQASGNICMGDGVEGVVRQGGSLGQADNQTHRCMHWFPGGSRWTCFRRDLPRHPTTSLVYPPFCSSGPPLLPKLTSRACGQAAGLVTDIDHTTTGWLQPAVQGQQQRPRASADPPRGTGDEKRVYEYIARRYLACCSKDVEQYLNGQGGGPGGPGGGGGGGGGGNDEDGEVVEAEAEVGQEGGDGVRRPQLLQSSLSTTWMTTMHLCQQVQQERAH</sequence>
<proteinExistence type="predicted"/>
<feature type="region of interest" description="Disordered" evidence="1">
    <location>
        <begin position="185"/>
        <end position="229"/>
    </location>
</feature>
<gene>
    <name evidence="2" type="ORF">D9619_009847</name>
</gene>
<comment type="caution">
    <text evidence="2">The sequence shown here is derived from an EMBL/GenBank/DDBJ whole genome shotgun (WGS) entry which is preliminary data.</text>
</comment>
<dbReference type="Proteomes" id="UP000567179">
    <property type="component" value="Unassembled WGS sequence"/>
</dbReference>
<feature type="compositionally biased region" description="Polar residues" evidence="1">
    <location>
        <begin position="138"/>
        <end position="147"/>
    </location>
</feature>
<name>A0A8H5BLZ1_9AGAR</name>
<reference evidence="2 3" key="1">
    <citation type="journal article" date="2020" name="ISME J.">
        <title>Uncovering the hidden diversity of litter-decomposition mechanisms in mushroom-forming fungi.</title>
        <authorList>
            <person name="Floudas D."/>
            <person name="Bentzer J."/>
            <person name="Ahren D."/>
            <person name="Johansson T."/>
            <person name="Persson P."/>
            <person name="Tunlid A."/>
        </authorList>
    </citation>
    <scope>NUCLEOTIDE SEQUENCE [LARGE SCALE GENOMIC DNA]</scope>
    <source>
        <strain evidence="2 3">CBS 101986</strain>
    </source>
</reference>
<evidence type="ECO:0000313" key="3">
    <source>
        <dbReference type="Proteomes" id="UP000567179"/>
    </source>
</evidence>
<accession>A0A8H5BLZ1</accession>
<keyword evidence="3" id="KW-1185">Reference proteome</keyword>
<feature type="region of interest" description="Disordered" evidence="1">
    <location>
        <begin position="22"/>
        <end position="46"/>
    </location>
</feature>
<evidence type="ECO:0000256" key="1">
    <source>
        <dbReference type="SAM" id="MobiDB-lite"/>
    </source>
</evidence>
<feature type="region of interest" description="Disordered" evidence="1">
    <location>
        <begin position="138"/>
        <end position="160"/>
    </location>
</feature>
<feature type="compositionally biased region" description="Gly residues" evidence="1">
    <location>
        <begin position="185"/>
        <end position="203"/>
    </location>
</feature>
<feature type="compositionally biased region" description="Acidic residues" evidence="1">
    <location>
        <begin position="204"/>
        <end position="217"/>
    </location>
</feature>
<protein>
    <submittedName>
        <fullName evidence="2">Uncharacterized protein</fullName>
    </submittedName>
</protein>
<dbReference type="SUPFAM" id="SSF56712">
    <property type="entry name" value="Prokaryotic type I DNA topoisomerase"/>
    <property type="match status" value="1"/>
</dbReference>
<dbReference type="EMBL" id="JAACJJ010000015">
    <property type="protein sequence ID" value="KAF5325276.1"/>
    <property type="molecule type" value="Genomic_DNA"/>
</dbReference>
<dbReference type="InterPro" id="IPR023405">
    <property type="entry name" value="Topo_IA_core_domain"/>
</dbReference>
<evidence type="ECO:0000313" key="2">
    <source>
        <dbReference type="EMBL" id="KAF5325276.1"/>
    </source>
</evidence>